<accession>L2GV65</accession>
<sequence>MLIFDLNGTLVKRFYKPNGARTEYDHEYDNFYVVIRPYLRELTDFLHTNGMEYMFWTNALAHNAKCITQILIKEGMQPVAWLHRQHCSFIDNICKKDLSVVGAMHNINLEEIYLIEDMATRSVQGQNVILVENFGGDKADNALLKLIDDLKEIRGKGRKEMKMADKK</sequence>
<dbReference type="InParanoid" id="L2GV65"/>
<evidence type="ECO:0000259" key="2">
    <source>
        <dbReference type="PROSITE" id="PS50969"/>
    </source>
</evidence>
<dbReference type="GeneID" id="19878928"/>
<evidence type="ECO:0000313" key="4">
    <source>
        <dbReference type="Proteomes" id="UP000011081"/>
    </source>
</evidence>
<dbReference type="InterPro" id="IPR004274">
    <property type="entry name" value="FCP1_dom"/>
</dbReference>
<dbReference type="RefSeq" id="XP_008074066.1">
    <property type="nucleotide sequence ID" value="XM_008075875.1"/>
</dbReference>
<evidence type="ECO:0000256" key="1">
    <source>
        <dbReference type="RuleBase" id="RU365079"/>
    </source>
</evidence>
<dbReference type="GO" id="GO:0005744">
    <property type="term" value="C:TIM23 mitochondrial import inner membrane translocase complex"/>
    <property type="evidence" value="ECO:0007669"/>
    <property type="project" value="UniProtKB-UniRule"/>
</dbReference>
<keyword evidence="1" id="KW-0809">Transit peptide</keyword>
<dbReference type="GO" id="GO:0015031">
    <property type="term" value="P:protein transport"/>
    <property type="evidence" value="ECO:0007669"/>
    <property type="project" value="UniProtKB-KW"/>
</dbReference>
<keyword evidence="1" id="KW-0496">Mitochondrion</keyword>
<keyword evidence="1" id="KW-0811">Translocation</keyword>
<dbReference type="InterPro" id="IPR023214">
    <property type="entry name" value="HAD_sf"/>
</dbReference>
<dbReference type="HOGENOM" id="CLU_122489_0_0_1"/>
<dbReference type="Proteomes" id="UP000011081">
    <property type="component" value="Unassembled WGS sequence"/>
</dbReference>
<dbReference type="InterPro" id="IPR036412">
    <property type="entry name" value="HAD-like_sf"/>
</dbReference>
<keyword evidence="1" id="KW-0813">Transport</keyword>
<evidence type="ECO:0000313" key="3">
    <source>
        <dbReference type="EMBL" id="ELA47514.1"/>
    </source>
</evidence>
<proteinExistence type="inferred from homology"/>
<keyword evidence="1" id="KW-0653">Protein transport</keyword>
<dbReference type="EMBL" id="GL877417">
    <property type="protein sequence ID" value="ELA47514.1"/>
    <property type="molecule type" value="Genomic_DNA"/>
</dbReference>
<dbReference type="PANTHER" id="PTHR12210">
    <property type="entry name" value="DULLARD PROTEIN PHOSPHATASE"/>
    <property type="match status" value="1"/>
</dbReference>
<dbReference type="InterPro" id="IPR050365">
    <property type="entry name" value="TIM50"/>
</dbReference>
<dbReference type="STRING" id="948595.L2GV65"/>
<dbReference type="OrthoDB" id="1711508at2759"/>
<name>L2GV65_VAVCU</name>
<dbReference type="SUPFAM" id="SSF56784">
    <property type="entry name" value="HAD-like"/>
    <property type="match status" value="1"/>
</dbReference>
<feature type="domain" description="FCP1 homology" evidence="2">
    <location>
        <begin position="1"/>
        <end position="153"/>
    </location>
</feature>
<protein>
    <recommendedName>
        <fullName evidence="1">Mitochondrial import inner membrane translocase subunit TIM50</fullName>
    </recommendedName>
</protein>
<dbReference type="OMA" id="WTTAMEH"/>
<comment type="similarity">
    <text evidence="1">Belongs to the TIM50 family.</text>
</comment>
<keyword evidence="4" id="KW-1185">Reference proteome</keyword>
<dbReference type="PROSITE" id="PS50969">
    <property type="entry name" value="FCP1"/>
    <property type="match status" value="1"/>
</dbReference>
<gene>
    <name evidence="3" type="ORF">VCUG_01046</name>
</gene>
<comment type="subcellular location">
    <subcellularLocation>
        <location evidence="1">Mitochondrion inner membrane</location>
        <topology evidence="1">Single-pass membrane protein</topology>
    </subcellularLocation>
</comment>
<comment type="function">
    <text evidence="1">Essential component of the TIM23 complex, a complex that mediates the translocation of transit peptide-containing proteins across the mitochondrial inner membrane.</text>
</comment>
<reference evidence="4" key="1">
    <citation type="submission" date="2011-03" db="EMBL/GenBank/DDBJ databases">
        <title>The genome sequence of Vavraia culicis strain floridensis.</title>
        <authorList>
            <consortium name="The Broad Institute Genome Sequencing Platform"/>
            <person name="Cuomo C."/>
            <person name="Becnel J."/>
            <person name="Sanscrainte N."/>
            <person name="Young S.K."/>
            <person name="Zeng Q."/>
            <person name="Gargeya S."/>
            <person name="Fitzgerald M."/>
            <person name="Haas B."/>
            <person name="Abouelleil A."/>
            <person name="Alvarado L."/>
            <person name="Arachchi H.M."/>
            <person name="Berlin A."/>
            <person name="Chapman S.B."/>
            <person name="Gearin G."/>
            <person name="Goldberg J."/>
            <person name="Griggs A."/>
            <person name="Gujja S."/>
            <person name="Hansen M."/>
            <person name="Heiman D."/>
            <person name="Howarth C."/>
            <person name="Larimer J."/>
            <person name="Lui A."/>
            <person name="MacDonald P.J.P."/>
            <person name="McCowen C."/>
            <person name="Montmayeur A."/>
            <person name="Murphy C."/>
            <person name="Neiman D."/>
            <person name="Pearson M."/>
            <person name="Priest M."/>
            <person name="Roberts A."/>
            <person name="Saif S."/>
            <person name="Shea T."/>
            <person name="Sisk P."/>
            <person name="Stolte C."/>
            <person name="Sykes S."/>
            <person name="Wortman J."/>
            <person name="Nusbaum C."/>
            <person name="Birren B."/>
        </authorList>
    </citation>
    <scope>NUCLEOTIDE SEQUENCE [LARGE SCALE GENOMIC DNA]</scope>
    <source>
        <strain evidence="4">floridensis</strain>
    </source>
</reference>
<dbReference type="Gene3D" id="3.40.50.1000">
    <property type="entry name" value="HAD superfamily/HAD-like"/>
    <property type="match status" value="1"/>
</dbReference>
<organism evidence="3 4">
    <name type="scientific">Vavraia culicis (isolate floridensis)</name>
    <name type="common">Microsporidian parasite</name>
    <dbReference type="NCBI Taxonomy" id="948595"/>
    <lineage>
        <taxon>Eukaryota</taxon>
        <taxon>Fungi</taxon>
        <taxon>Fungi incertae sedis</taxon>
        <taxon>Microsporidia</taxon>
        <taxon>Pleistophoridae</taxon>
        <taxon>Vavraia</taxon>
    </lineage>
</organism>
<comment type="subunit">
    <text evidence="1">Component of the TIM23 complex.</text>
</comment>
<dbReference type="AlphaFoldDB" id="L2GV65"/>
<dbReference type="VEuPathDB" id="MicrosporidiaDB:VCUG_01046"/>
<dbReference type="Pfam" id="PF03031">
    <property type="entry name" value="NIF"/>
    <property type="match status" value="1"/>
</dbReference>